<accession>A0AB34IQ62</accession>
<dbReference type="EMBL" id="JBGBPQ010000021">
    <property type="protein sequence ID" value="KAL1503703.1"/>
    <property type="molecule type" value="Genomic_DNA"/>
</dbReference>
<evidence type="ECO:0000313" key="3">
    <source>
        <dbReference type="Proteomes" id="UP001515480"/>
    </source>
</evidence>
<evidence type="ECO:0000313" key="2">
    <source>
        <dbReference type="EMBL" id="KAL1503703.1"/>
    </source>
</evidence>
<comment type="caution">
    <text evidence="2">The sequence shown here is derived from an EMBL/GenBank/DDBJ whole genome shotgun (WGS) entry which is preliminary data.</text>
</comment>
<dbReference type="PANTHER" id="PTHR12729:SF1">
    <property type="entry name" value="TRNAHIS GUANYLYLTRANSFERASE CATALYTIC DOMAIN-CONTAINING PROTEIN"/>
    <property type="match status" value="1"/>
</dbReference>
<keyword evidence="3" id="KW-1185">Reference proteome</keyword>
<evidence type="ECO:0000259" key="1">
    <source>
        <dbReference type="Pfam" id="PF04446"/>
    </source>
</evidence>
<dbReference type="GO" id="GO:0008193">
    <property type="term" value="F:tRNA guanylyltransferase activity"/>
    <property type="evidence" value="ECO:0007669"/>
    <property type="project" value="InterPro"/>
</dbReference>
<protein>
    <recommendedName>
        <fullName evidence="1">tRNAHis guanylyltransferase catalytic domain-containing protein</fullName>
    </recommendedName>
</protein>
<dbReference type="Pfam" id="PF04446">
    <property type="entry name" value="Thg1"/>
    <property type="match status" value="1"/>
</dbReference>
<dbReference type="PANTHER" id="PTHR12729">
    <property type="entry name" value="TRNA(HIS) GUANYLYLTRANSFERASE-RELATED"/>
    <property type="match status" value="1"/>
</dbReference>
<dbReference type="InterPro" id="IPR038469">
    <property type="entry name" value="tRNAHis_GuaTrfase_Thg1_sf"/>
</dbReference>
<name>A0AB34IQ62_PRYPA</name>
<dbReference type="Gene3D" id="3.30.70.3000">
    <property type="match status" value="1"/>
</dbReference>
<dbReference type="Proteomes" id="UP001515480">
    <property type="component" value="Unassembled WGS sequence"/>
</dbReference>
<dbReference type="AlphaFoldDB" id="A0AB34IQ62"/>
<sequence length="271" mass="30586">MKASEAATCDAAIDLARPCVIRLDGHCFSTYTRGFARPYDERIHRAMVSTAADLLEHFNAVTAYTESDEISLFYPSAQGASVSVPFNGRVQKLVSVTSGYASARFNMHMLAQTFDLQDTHDAALRARVERCDAHFDSRAFSLPDAEGVAKYMLWRAVHDCQRNSISMLAQAHFPPARLLRVSSQSMLQMLCDEAGVDWNDCPAFFKWGTYIKKEEFNKPAINQKTQQQVVARRTRVSARSFEFKKESACFLLEKFWRHEGLRPPEPMALGA</sequence>
<dbReference type="InterPro" id="IPR007537">
    <property type="entry name" value="tRNAHis_GuaTrfase_Thg1"/>
</dbReference>
<organism evidence="2 3">
    <name type="scientific">Prymnesium parvum</name>
    <name type="common">Toxic golden alga</name>
    <dbReference type="NCBI Taxonomy" id="97485"/>
    <lineage>
        <taxon>Eukaryota</taxon>
        <taxon>Haptista</taxon>
        <taxon>Haptophyta</taxon>
        <taxon>Prymnesiophyceae</taxon>
        <taxon>Prymnesiales</taxon>
        <taxon>Prymnesiaceae</taxon>
        <taxon>Prymnesium</taxon>
    </lineage>
</organism>
<dbReference type="InterPro" id="IPR024956">
    <property type="entry name" value="tRNAHis_GuaTrfase_cat"/>
</dbReference>
<reference evidence="2 3" key="1">
    <citation type="journal article" date="2024" name="Science">
        <title>Giant polyketide synthase enzymes in the biosynthesis of giant marine polyether toxins.</title>
        <authorList>
            <person name="Fallon T.R."/>
            <person name="Shende V.V."/>
            <person name="Wierzbicki I.H."/>
            <person name="Pendleton A.L."/>
            <person name="Watervoot N.F."/>
            <person name="Auber R.P."/>
            <person name="Gonzalez D.J."/>
            <person name="Wisecaver J.H."/>
            <person name="Moore B.S."/>
        </authorList>
    </citation>
    <scope>NUCLEOTIDE SEQUENCE [LARGE SCALE GENOMIC DNA]</scope>
    <source>
        <strain evidence="2 3">12B1</strain>
    </source>
</reference>
<dbReference type="GO" id="GO:0006400">
    <property type="term" value="P:tRNA modification"/>
    <property type="evidence" value="ECO:0007669"/>
    <property type="project" value="InterPro"/>
</dbReference>
<feature type="domain" description="tRNAHis guanylyltransferase catalytic" evidence="1">
    <location>
        <begin position="10"/>
        <end position="143"/>
    </location>
</feature>
<proteinExistence type="predicted"/>
<gene>
    <name evidence="2" type="ORF">AB1Y20_012176</name>
</gene>
<dbReference type="GO" id="GO:0000287">
    <property type="term" value="F:magnesium ion binding"/>
    <property type="evidence" value="ECO:0007669"/>
    <property type="project" value="InterPro"/>
</dbReference>